<feature type="transmembrane region" description="Helical" evidence="1">
    <location>
        <begin position="35"/>
        <end position="57"/>
    </location>
</feature>
<evidence type="ECO:0000256" key="1">
    <source>
        <dbReference type="SAM" id="Phobius"/>
    </source>
</evidence>
<keyword evidence="1" id="KW-0472">Membrane</keyword>
<organism evidence="2 3">
    <name type="scientific">Litomosoides sigmodontis</name>
    <name type="common">Filarial nematode worm</name>
    <dbReference type="NCBI Taxonomy" id="42156"/>
    <lineage>
        <taxon>Eukaryota</taxon>
        <taxon>Metazoa</taxon>
        <taxon>Ecdysozoa</taxon>
        <taxon>Nematoda</taxon>
        <taxon>Chromadorea</taxon>
        <taxon>Rhabditida</taxon>
        <taxon>Spirurina</taxon>
        <taxon>Spiruromorpha</taxon>
        <taxon>Filarioidea</taxon>
        <taxon>Onchocercidae</taxon>
        <taxon>Litomosoides</taxon>
    </lineage>
</organism>
<keyword evidence="1" id="KW-0812">Transmembrane</keyword>
<dbReference type="Proteomes" id="UP000277928">
    <property type="component" value="Unassembled WGS sequence"/>
</dbReference>
<keyword evidence="1" id="KW-1133">Transmembrane helix</keyword>
<dbReference type="AlphaFoldDB" id="A0A3P6SHJ8"/>
<evidence type="ECO:0000313" key="2">
    <source>
        <dbReference type="EMBL" id="VDK74306.1"/>
    </source>
</evidence>
<protein>
    <submittedName>
        <fullName evidence="2">Uncharacterized protein</fullName>
    </submittedName>
</protein>
<accession>A0A3P6SHJ8</accession>
<sequence length="78" mass="8799">MIDTGSHSFFHSSCRITRRLLAVPPFIPNSSSQQYQFPACFFANICISYVLASFICLQNIRAPRNATVMLVEVDETLI</sequence>
<dbReference type="EMBL" id="UYRX01000111">
    <property type="protein sequence ID" value="VDK74306.1"/>
    <property type="molecule type" value="Genomic_DNA"/>
</dbReference>
<proteinExistence type="predicted"/>
<reference evidence="2 3" key="1">
    <citation type="submission" date="2018-08" db="EMBL/GenBank/DDBJ databases">
        <authorList>
            <person name="Laetsch R D."/>
            <person name="Stevens L."/>
            <person name="Kumar S."/>
            <person name="Blaxter L. M."/>
        </authorList>
    </citation>
    <scope>NUCLEOTIDE SEQUENCE [LARGE SCALE GENOMIC DNA]</scope>
</reference>
<keyword evidence="3" id="KW-1185">Reference proteome</keyword>
<evidence type="ECO:0000313" key="3">
    <source>
        <dbReference type="Proteomes" id="UP000277928"/>
    </source>
</evidence>
<gene>
    <name evidence="2" type="ORF">NLS_LOCUS2425</name>
</gene>
<name>A0A3P6SHJ8_LITSI</name>